<dbReference type="Gene3D" id="3.30.300.130">
    <property type="entry name" value="Fe-S cluster assembly (FSCA)"/>
    <property type="match status" value="1"/>
</dbReference>
<protein>
    <recommendedName>
        <fullName evidence="4">NFU1 iron-sulfur cluster scaffold homolog, mitochondrial</fullName>
    </recommendedName>
</protein>
<dbReference type="Proteomes" id="UP000094527">
    <property type="component" value="Unassembled WGS sequence"/>
</dbReference>
<dbReference type="STRING" id="48709.A0A1D2N7J0"/>
<evidence type="ECO:0000256" key="2">
    <source>
        <dbReference type="ARBA" id="ARBA00004173"/>
    </source>
</evidence>
<dbReference type="GO" id="GO:0005739">
    <property type="term" value="C:mitochondrion"/>
    <property type="evidence" value="ECO:0007669"/>
    <property type="project" value="UniProtKB-SubCell"/>
</dbReference>
<keyword evidence="12" id="KW-1185">Reference proteome</keyword>
<evidence type="ECO:0000256" key="7">
    <source>
        <dbReference type="ARBA" id="ARBA00023004"/>
    </source>
</evidence>
<dbReference type="InterPro" id="IPR001075">
    <property type="entry name" value="NIF_FeS_clus_asmbl_NifU_C"/>
</dbReference>
<dbReference type="AlphaFoldDB" id="A0A1D2N7J0"/>
<name>A0A1D2N7J0_ORCCI</name>
<comment type="function">
    <text evidence="1">Molecular scaffold for [Fe-S] cluster assembly of mitochondrial iron-sulfur proteins.</text>
</comment>
<dbReference type="EMBL" id="LJIJ01000181">
    <property type="protein sequence ID" value="ODN00926.1"/>
    <property type="molecule type" value="Genomic_DNA"/>
</dbReference>
<evidence type="ECO:0000256" key="9">
    <source>
        <dbReference type="ARBA" id="ARBA00023128"/>
    </source>
</evidence>
<dbReference type="InterPro" id="IPR014824">
    <property type="entry name" value="Nfu/NifU_N"/>
</dbReference>
<keyword evidence="9" id="KW-0496">Mitochondrion</keyword>
<evidence type="ECO:0000256" key="3">
    <source>
        <dbReference type="ARBA" id="ARBA00006420"/>
    </source>
</evidence>
<evidence type="ECO:0000313" key="11">
    <source>
        <dbReference type="EMBL" id="ODN00926.1"/>
    </source>
</evidence>
<gene>
    <name evidence="11" type="ORF">Ocin01_05761</name>
</gene>
<evidence type="ECO:0000256" key="6">
    <source>
        <dbReference type="ARBA" id="ARBA00022946"/>
    </source>
</evidence>
<dbReference type="FunFam" id="3.30.1370.70:FF:000002">
    <property type="entry name" value="NFU1 iron-sulfur cluster scaffold homolog, mitochondrial"/>
    <property type="match status" value="1"/>
</dbReference>
<keyword evidence="6" id="KW-0809">Transit peptide</keyword>
<dbReference type="SUPFAM" id="SSF110836">
    <property type="entry name" value="Hypothetical protein SAV1430"/>
    <property type="match status" value="1"/>
</dbReference>
<dbReference type="Gene3D" id="3.30.1370.70">
    <property type="entry name" value="Scaffold protein Nfu/NifU, N-terminal domain"/>
    <property type="match status" value="1"/>
</dbReference>
<comment type="subcellular location">
    <subcellularLocation>
        <location evidence="2">Mitochondrion</location>
    </subcellularLocation>
</comment>
<organism evidence="11 12">
    <name type="scientific">Orchesella cincta</name>
    <name type="common">Springtail</name>
    <name type="synonym">Podura cincta</name>
    <dbReference type="NCBI Taxonomy" id="48709"/>
    <lineage>
        <taxon>Eukaryota</taxon>
        <taxon>Metazoa</taxon>
        <taxon>Ecdysozoa</taxon>
        <taxon>Arthropoda</taxon>
        <taxon>Hexapoda</taxon>
        <taxon>Collembola</taxon>
        <taxon>Entomobryomorpha</taxon>
        <taxon>Entomobryoidea</taxon>
        <taxon>Orchesellidae</taxon>
        <taxon>Orchesellinae</taxon>
        <taxon>Orchesella</taxon>
    </lineage>
</organism>
<accession>A0A1D2N7J0</accession>
<keyword evidence="7" id="KW-0408">Iron</keyword>
<keyword evidence="8" id="KW-0411">Iron-sulfur</keyword>
<dbReference type="InterPro" id="IPR034904">
    <property type="entry name" value="FSCA_dom_sf"/>
</dbReference>
<comment type="caution">
    <text evidence="11">The sequence shown here is derived from an EMBL/GenBank/DDBJ whole genome shotgun (WGS) entry which is preliminary data.</text>
</comment>
<sequence length="321" mass="35726">MLSRSFRLLNISREARALPICSFANGSSTKSTLSTKSEGSFGERSYASSAWTFQCLSDKTIGNVNLGKGRLMLSLINSHVPSRSMFIRTQETPNPNSLKFYPGTQVLESGTMDFPTPASATNSTLAKMLFRIEGVKSVFFGLDYITVTRMDEEVEWKLIKPEIYATIMDFFASGLPVFTEVKVDSAQGSQKSDSQSEDEEDETILLIKELLDSRIRPTVQEDGGDIQFVEFKDGIVKLLMQGSCTSCPSSVVTLKNGVQNMLQFYIPEVLGVEQVIPEHEKIADAEFAKLESKLEQKVKEKLNDGSEYDPILKNIKPKPDK</sequence>
<evidence type="ECO:0000256" key="4">
    <source>
        <dbReference type="ARBA" id="ARBA00018782"/>
    </source>
</evidence>
<dbReference type="Pfam" id="PF08712">
    <property type="entry name" value="Nfu_N"/>
    <property type="match status" value="1"/>
</dbReference>
<dbReference type="OMA" id="IFEHIME"/>
<evidence type="ECO:0000256" key="5">
    <source>
        <dbReference type="ARBA" id="ARBA00022723"/>
    </source>
</evidence>
<dbReference type="OrthoDB" id="21550at2759"/>
<dbReference type="FunFam" id="3.30.300.130:FF:000001">
    <property type="entry name" value="NFU1 iron-sulfur cluster scaffold"/>
    <property type="match status" value="1"/>
</dbReference>
<reference evidence="11 12" key="1">
    <citation type="journal article" date="2016" name="Genome Biol. Evol.">
        <title>Gene Family Evolution Reflects Adaptation to Soil Environmental Stressors in the Genome of the Collembolan Orchesella cincta.</title>
        <authorList>
            <person name="Faddeeva-Vakhrusheva A."/>
            <person name="Derks M.F."/>
            <person name="Anvar S.Y."/>
            <person name="Agamennone V."/>
            <person name="Suring W."/>
            <person name="Smit S."/>
            <person name="van Straalen N.M."/>
            <person name="Roelofs D."/>
        </authorList>
    </citation>
    <scope>NUCLEOTIDE SEQUENCE [LARGE SCALE GENOMIC DNA]</scope>
    <source>
        <tissue evidence="11">Mixed pool</tissue>
    </source>
</reference>
<evidence type="ECO:0000256" key="1">
    <source>
        <dbReference type="ARBA" id="ARBA00002175"/>
    </source>
</evidence>
<dbReference type="SUPFAM" id="SSF117916">
    <property type="entry name" value="Fe-S cluster assembly (FSCA) domain-like"/>
    <property type="match status" value="1"/>
</dbReference>
<feature type="domain" description="Scaffold protein Nfu/NifU N-terminal" evidence="10">
    <location>
        <begin position="87"/>
        <end position="174"/>
    </location>
</feature>
<dbReference type="InterPro" id="IPR036498">
    <property type="entry name" value="Nfu/NifU_N_sf"/>
</dbReference>
<dbReference type="PANTHER" id="PTHR11178:SF1">
    <property type="entry name" value="NFU1 IRON-SULFUR CLUSTER SCAFFOLD HOMOLOG, MITOCHONDRIAL"/>
    <property type="match status" value="1"/>
</dbReference>
<evidence type="ECO:0000313" key="12">
    <source>
        <dbReference type="Proteomes" id="UP000094527"/>
    </source>
</evidence>
<dbReference type="SMART" id="SM00932">
    <property type="entry name" value="Nfu_N"/>
    <property type="match status" value="1"/>
</dbReference>
<evidence type="ECO:0000256" key="8">
    <source>
        <dbReference type="ARBA" id="ARBA00023014"/>
    </source>
</evidence>
<evidence type="ECO:0000259" key="10">
    <source>
        <dbReference type="SMART" id="SM00932"/>
    </source>
</evidence>
<dbReference type="GO" id="GO:0005506">
    <property type="term" value="F:iron ion binding"/>
    <property type="evidence" value="ECO:0007669"/>
    <property type="project" value="InterPro"/>
</dbReference>
<dbReference type="GO" id="GO:0051536">
    <property type="term" value="F:iron-sulfur cluster binding"/>
    <property type="evidence" value="ECO:0007669"/>
    <property type="project" value="UniProtKB-KW"/>
</dbReference>
<dbReference type="Pfam" id="PF01106">
    <property type="entry name" value="NifU"/>
    <property type="match status" value="1"/>
</dbReference>
<dbReference type="PANTHER" id="PTHR11178">
    <property type="entry name" value="IRON-SULFUR CLUSTER SCAFFOLD PROTEIN NFU-RELATED"/>
    <property type="match status" value="1"/>
</dbReference>
<dbReference type="GO" id="GO:0016226">
    <property type="term" value="P:iron-sulfur cluster assembly"/>
    <property type="evidence" value="ECO:0007669"/>
    <property type="project" value="InterPro"/>
</dbReference>
<keyword evidence="5" id="KW-0479">Metal-binding</keyword>
<comment type="similarity">
    <text evidence="3">Belongs to the NifU family.</text>
</comment>
<proteinExistence type="inferred from homology"/>